<name>A0A1Y2GYH4_9FUNG</name>
<dbReference type="EMBL" id="MCFF01000004">
    <property type="protein sequence ID" value="ORZ27327.1"/>
    <property type="molecule type" value="Genomic_DNA"/>
</dbReference>
<evidence type="ECO:0000313" key="3">
    <source>
        <dbReference type="Proteomes" id="UP000193648"/>
    </source>
</evidence>
<dbReference type="GeneID" id="33570321"/>
<evidence type="ECO:0000313" key="2">
    <source>
        <dbReference type="EMBL" id="ORZ27327.1"/>
    </source>
</evidence>
<comment type="caution">
    <text evidence="2">The sequence shown here is derived from an EMBL/GenBank/DDBJ whole genome shotgun (WGS) entry which is preliminary data.</text>
</comment>
<organism evidence="2 3">
    <name type="scientific">Lobosporangium transversale</name>
    <dbReference type="NCBI Taxonomy" id="64571"/>
    <lineage>
        <taxon>Eukaryota</taxon>
        <taxon>Fungi</taxon>
        <taxon>Fungi incertae sedis</taxon>
        <taxon>Mucoromycota</taxon>
        <taxon>Mortierellomycotina</taxon>
        <taxon>Mortierellomycetes</taxon>
        <taxon>Mortierellales</taxon>
        <taxon>Mortierellaceae</taxon>
        <taxon>Lobosporangium</taxon>
    </lineage>
</organism>
<accession>A0A1Y2GYH4</accession>
<evidence type="ECO:0000256" key="1">
    <source>
        <dbReference type="SAM" id="Coils"/>
    </source>
</evidence>
<keyword evidence="3" id="KW-1185">Reference proteome</keyword>
<dbReference type="RefSeq" id="XP_021885054.1">
    <property type="nucleotide sequence ID" value="XM_022028478.1"/>
</dbReference>
<feature type="coiled-coil region" evidence="1">
    <location>
        <begin position="19"/>
        <end position="46"/>
    </location>
</feature>
<sequence length="237" mass="26873">MTGIGAGSNSDQLSFPRKLIQTSRMMNDCEDQIKTLERLIHTWDELVAAKPPSDEPNTLDASERQQAMGILANLRSRLRIQLDTKASLLASMRSLMDEHRGQARRQLKQVGRKHSNKYYSGVSMEQRKKAGERRLIRLGFRTRRMDICERRIETLGGLIEIWEQLIAQGRFPEILEGVEGTGTPTIAPNECHGGPHDALQQATETVEGLKSLLKYQLKIRSELQKNAEVVEQTQELL</sequence>
<proteinExistence type="predicted"/>
<protein>
    <submittedName>
        <fullName evidence="2">Uncharacterized protein</fullName>
    </submittedName>
</protein>
<keyword evidence="1" id="KW-0175">Coiled coil</keyword>
<gene>
    <name evidence="2" type="ORF">BCR41DRAFT_392655</name>
</gene>
<dbReference type="AlphaFoldDB" id="A0A1Y2GYH4"/>
<reference evidence="2 3" key="1">
    <citation type="submission" date="2016-07" db="EMBL/GenBank/DDBJ databases">
        <title>Pervasive Adenine N6-methylation of Active Genes in Fungi.</title>
        <authorList>
            <consortium name="DOE Joint Genome Institute"/>
            <person name="Mondo S.J."/>
            <person name="Dannebaum R.O."/>
            <person name="Kuo R.C."/>
            <person name="Labutti K."/>
            <person name="Haridas S."/>
            <person name="Kuo A."/>
            <person name="Salamov A."/>
            <person name="Ahrendt S.R."/>
            <person name="Lipzen A."/>
            <person name="Sullivan W."/>
            <person name="Andreopoulos W.B."/>
            <person name="Clum A."/>
            <person name="Lindquist E."/>
            <person name="Daum C."/>
            <person name="Ramamoorthy G.K."/>
            <person name="Gryganskyi A."/>
            <person name="Culley D."/>
            <person name="Magnuson J.K."/>
            <person name="James T.Y."/>
            <person name="O'Malley M.A."/>
            <person name="Stajich J.E."/>
            <person name="Spatafora J.W."/>
            <person name="Visel A."/>
            <person name="Grigoriev I.V."/>
        </authorList>
    </citation>
    <scope>NUCLEOTIDE SEQUENCE [LARGE SCALE GENOMIC DNA]</scope>
    <source>
        <strain evidence="2 3">NRRL 3116</strain>
    </source>
</reference>
<dbReference type="InParanoid" id="A0A1Y2GYH4"/>
<dbReference type="Proteomes" id="UP000193648">
    <property type="component" value="Unassembled WGS sequence"/>
</dbReference>